<dbReference type="STRING" id="1610493.RPIT_05485"/>
<evidence type="ECO:0000256" key="3">
    <source>
        <dbReference type="ARBA" id="ARBA00023163"/>
    </source>
</evidence>
<dbReference type="Pfam" id="PF00392">
    <property type="entry name" value="GntR"/>
    <property type="match status" value="1"/>
</dbReference>
<sequence length="234" mass="25068">MGSGGFDAVLDHLTTEILEGRIGPGSRLPNERELAAHLEVSRSAVREAIKVFQAQGVITSHTGPGRGTRVTGSQGDALGRILKLHVALDVISFDEVTETRVVLERAAAMGAAEHRRDEGLAQLRALAEEMVSATEISDFNALDTRFHVAIASLAANRLIRDLTIAIREAVALHILAAEREMDGWPELRTRLVAEHDGIVEALTLGDGALAADRCEAHIRGAHRAFLETPSARGG</sequence>
<feature type="domain" description="HTH gntR-type" evidence="4">
    <location>
        <begin position="3"/>
        <end position="73"/>
    </location>
</feature>
<dbReference type="OrthoDB" id="3172099at2"/>
<dbReference type="PROSITE" id="PS50949">
    <property type="entry name" value="HTH_GNTR"/>
    <property type="match status" value="1"/>
</dbReference>
<dbReference type="Gene3D" id="1.10.10.10">
    <property type="entry name" value="Winged helix-like DNA-binding domain superfamily/Winged helix DNA-binding domain"/>
    <property type="match status" value="1"/>
</dbReference>
<dbReference type="PANTHER" id="PTHR43537:SF44">
    <property type="entry name" value="GNTR FAMILY REGULATORY PROTEIN"/>
    <property type="match status" value="1"/>
</dbReference>
<dbReference type="SMART" id="SM00895">
    <property type="entry name" value="FCD"/>
    <property type="match status" value="1"/>
</dbReference>
<dbReference type="Pfam" id="PF07729">
    <property type="entry name" value="FCD"/>
    <property type="match status" value="1"/>
</dbReference>
<keyword evidence="3" id="KW-0804">Transcription</keyword>
<keyword evidence="1" id="KW-0805">Transcription regulation</keyword>
<protein>
    <recommendedName>
        <fullName evidence="4">HTH gntR-type domain-containing protein</fullName>
    </recommendedName>
</protein>
<dbReference type="CDD" id="cd07377">
    <property type="entry name" value="WHTH_GntR"/>
    <property type="match status" value="1"/>
</dbReference>
<dbReference type="AlphaFoldDB" id="A0A1Q2CE05"/>
<dbReference type="InterPro" id="IPR036388">
    <property type="entry name" value="WH-like_DNA-bd_sf"/>
</dbReference>
<dbReference type="SMART" id="SM00345">
    <property type="entry name" value="HTH_GNTR"/>
    <property type="match status" value="1"/>
</dbReference>
<dbReference type="InterPro" id="IPR036390">
    <property type="entry name" value="WH_DNA-bd_sf"/>
</dbReference>
<dbReference type="InterPro" id="IPR011711">
    <property type="entry name" value="GntR_C"/>
</dbReference>
<dbReference type="PANTHER" id="PTHR43537">
    <property type="entry name" value="TRANSCRIPTIONAL REGULATOR, GNTR FAMILY"/>
    <property type="match status" value="1"/>
</dbReference>
<evidence type="ECO:0000313" key="5">
    <source>
        <dbReference type="EMBL" id="AQP44333.1"/>
    </source>
</evidence>
<keyword evidence="6" id="KW-1185">Reference proteome</keyword>
<dbReference type="GO" id="GO:0003677">
    <property type="term" value="F:DNA binding"/>
    <property type="evidence" value="ECO:0007669"/>
    <property type="project" value="UniProtKB-KW"/>
</dbReference>
<reference evidence="5 6" key="1">
    <citation type="journal article" date="2016" name="Int. J. Syst. Evol. Microbiol.">
        <title>Tessaracoccus flavus sp. nov., isolated from the drainage system of a lindane-producing factory.</title>
        <authorList>
            <person name="Kumari R."/>
            <person name="Singh P."/>
            <person name="Schumann P."/>
            <person name="Lal R."/>
        </authorList>
    </citation>
    <scope>NUCLEOTIDE SEQUENCE [LARGE SCALE GENOMIC DNA]</scope>
    <source>
        <strain evidence="5 6">RP1T</strain>
    </source>
</reference>
<dbReference type="PRINTS" id="PR00035">
    <property type="entry name" value="HTHGNTR"/>
</dbReference>
<dbReference type="Proteomes" id="UP000188324">
    <property type="component" value="Chromosome"/>
</dbReference>
<dbReference type="InterPro" id="IPR008920">
    <property type="entry name" value="TF_FadR/GntR_C"/>
</dbReference>
<evidence type="ECO:0000313" key="6">
    <source>
        <dbReference type="Proteomes" id="UP000188324"/>
    </source>
</evidence>
<evidence type="ECO:0000256" key="2">
    <source>
        <dbReference type="ARBA" id="ARBA00023125"/>
    </source>
</evidence>
<accession>A0A1Q2CE05</accession>
<dbReference type="RefSeq" id="WP_077341389.1">
    <property type="nucleotide sequence ID" value="NZ_CP019605.1"/>
</dbReference>
<organism evidence="5 6">
    <name type="scientific">Tessaracoccus flavus</name>
    <dbReference type="NCBI Taxonomy" id="1610493"/>
    <lineage>
        <taxon>Bacteria</taxon>
        <taxon>Bacillati</taxon>
        <taxon>Actinomycetota</taxon>
        <taxon>Actinomycetes</taxon>
        <taxon>Propionibacteriales</taxon>
        <taxon>Propionibacteriaceae</taxon>
        <taxon>Tessaracoccus</taxon>
    </lineage>
</organism>
<dbReference type="EMBL" id="CP019605">
    <property type="protein sequence ID" value="AQP44333.1"/>
    <property type="molecule type" value="Genomic_DNA"/>
</dbReference>
<dbReference type="KEGG" id="tfl:RPIT_05485"/>
<proteinExistence type="predicted"/>
<name>A0A1Q2CE05_9ACTN</name>
<dbReference type="GO" id="GO:0003700">
    <property type="term" value="F:DNA-binding transcription factor activity"/>
    <property type="evidence" value="ECO:0007669"/>
    <property type="project" value="InterPro"/>
</dbReference>
<gene>
    <name evidence="5" type="ORF">RPIT_05485</name>
</gene>
<keyword evidence="2" id="KW-0238">DNA-binding</keyword>
<evidence type="ECO:0000256" key="1">
    <source>
        <dbReference type="ARBA" id="ARBA00023015"/>
    </source>
</evidence>
<dbReference type="Gene3D" id="1.20.120.530">
    <property type="entry name" value="GntR ligand-binding domain-like"/>
    <property type="match status" value="1"/>
</dbReference>
<dbReference type="SUPFAM" id="SSF48008">
    <property type="entry name" value="GntR ligand-binding domain-like"/>
    <property type="match status" value="1"/>
</dbReference>
<dbReference type="SUPFAM" id="SSF46785">
    <property type="entry name" value="Winged helix' DNA-binding domain"/>
    <property type="match status" value="1"/>
</dbReference>
<dbReference type="InterPro" id="IPR000524">
    <property type="entry name" value="Tscrpt_reg_HTH_GntR"/>
</dbReference>
<evidence type="ECO:0000259" key="4">
    <source>
        <dbReference type="PROSITE" id="PS50949"/>
    </source>
</evidence>